<feature type="non-terminal residue" evidence="1">
    <location>
        <position position="151"/>
    </location>
</feature>
<reference evidence="1" key="1">
    <citation type="submission" date="2018-05" db="EMBL/GenBank/DDBJ databases">
        <authorList>
            <person name="Lanie J.A."/>
            <person name="Ng W.-L."/>
            <person name="Kazmierczak K.M."/>
            <person name="Andrzejewski T.M."/>
            <person name="Davidsen T.M."/>
            <person name="Wayne K.J."/>
            <person name="Tettelin H."/>
            <person name="Glass J.I."/>
            <person name="Rusch D."/>
            <person name="Podicherti R."/>
            <person name="Tsui H.-C.T."/>
            <person name="Winkler M.E."/>
        </authorList>
    </citation>
    <scope>NUCLEOTIDE SEQUENCE</scope>
</reference>
<name>A0A383DVU2_9ZZZZ</name>
<dbReference type="Gene3D" id="2.160.20.10">
    <property type="entry name" value="Single-stranded right-handed beta-helix, Pectin lyase-like"/>
    <property type="match status" value="1"/>
</dbReference>
<proteinExistence type="predicted"/>
<dbReference type="AlphaFoldDB" id="A0A383DVU2"/>
<dbReference type="InterPro" id="IPR012334">
    <property type="entry name" value="Pectin_lyas_fold"/>
</dbReference>
<evidence type="ECO:0000313" key="1">
    <source>
        <dbReference type="EMBL" id="SVE48325.1"/>
    </source>
</evidence>
<dbReference type="EMBL" id="UINC01220420">
    <property type="protein sequence ID" value="SVE48325.1"/>
    <property type="molecule type" value="Genomic_DNA"/>
</dbReference>
<sequence length="151" mass="16153">MTKYLIVFLTTIFSILPSETIHVPDEYSTIQSGINASENGDTILVDPGVYQENINFNGRNVVVTSMYQIENDTLMIGSTLIDGQLGGSVVTFESGENDGAVLQGFTVQNGSGNDKDPDGNGSYYTYGGGIYCQNSAPVIKDCIIYNNVGNG</sequence>
<protein>
    <recommendedName>
        <fullName evidence="2">DUF1565 domain-containing protein</fullName>
    </recommendedName>
</protein>
<dbReference type="SUPFAM" id="SSF51126">
    <property type="entry name" value="Pectin lyase-like"/>
    <property type="match status" value="1"/>
</dbReference>
<organism evidence="1">
    <name type="scientific">marine metagenome</name>
    <dbReference type="NCBI Taxonomy" id="408172"/>
    <lineage>
        <taxon>unclassified sequences</taxon>
        <taxon>metagenomes</taxon>
        <taxon>ecological metagenomes</taxon>
    </lineage>
</organism>
<dbReference type="InterPro" id="IPR011050">
    <property type="entry name" value="Pectin_lyase_fold/virulence"/>
</dbReference>
<evidence type="ECO:0008006" key="2">
    <source>
        <dbReference type="Google" id="ProtNLM"/>
    </source>
</evidence>
<gene>
    <name evidence="1" type="ORF">METZ01_LOCUS501179</name>
</gene>
<accession>A0A383DVU2</accession>